<proteinExistence type="predicted"/>
<dbReference type="EMBL" id="JAVRQU010000007">
    <property type="protein sequence ID" value="KAK5700945.1"/>
    <property type="molecule type" value="Genomic_DNA"/>
</dbReference>
<feature type="compositionally biased region" description="Polar residues" evidence="1">
    <location>
        <begin position="83"/>
        <end position="104"/>
    </location>
</feature>
<feature type="region of interest" description="Disordered" evidence="1">
    <location>
        <begin position="234"/>
        <end position="290"/>
    </location>
</feature>
<name>A0AAN7WB96_9PEZI</name>
<feature type="compositionally biased region" description="Basic residues" evidence="1">
    <location>
        <begin position="135"/>
        <end position="144"/>
    </location>
</feature>
<gene>
    <name evidence="2" type="ORF">LTR97_005463</name>
</gene>
<dbReference type="AlphaFoldDB" id="A0AAN7WB96"/>
<evidence type="ECO:0000313" key="3">
    <source>
        <dbReference type="Proteomes" id="UP001310594"/>
    </source>
</evidence>
<feature type="compositionally biased region" description="Basic and acidic residues" evidence="1">
    <location>
        <begin position="483"/>
        <end position="506"/>
    </location>
</feature>
<protein>
    <submittedName>
        <fullName evidence="2">Uncharacterized protein</fullName>
    </submittedName>
</protein>
<feature type="region of interest" description="Disordered" evidence="1">
    <location>
        <begin position="75"/>
        <end position="149"/>
    </location>
</feature>
<accession>A0AAN7WB96</accession>
<feature type="compositionally biased region" description="Basic residues" evidence="1">
    <location>
        <begin position="173"/>
        <end position="194"/>
    </location>
</feature>
<feature type="region of interest" description="Disordered" evidence="1">
    <location>
        <begin position="17"/>
        <end position="47"/>
    </location>
</feature>
<organism evidence="2 3">
    <name type="scientific">Elasticomyces elasticus</name>
    <dbReference type="NCBI Taxonomy" id="574655"/>
    <lineage>
        <taxon>Eukaryota</taxon>
        <taxon>Fungi</taxon>
        <taxon>Dikarya</taxon>
        <taxon>Ascomycota</taxon>
        <taxon>Pezizomycotina</taxon>
        <taxon>Dothideomycetes</taxon>
        <taxon>Dothideomycetidae</taxon>
        <taxon>Mycosphaerellales</taxon>
        <taxon>Teratosphaeriaceae</taxon>
        <taxon>Elasticomyces</taxon>
    </lineage>
</organism>
<evidence type="ECO:0000313" key="2">
    <source>
        <dbReference type="EMBL" id="KAK5700945.1"/>
    </source>
</evidence>
<feature type="compositionally biased region" description="Basic residues" evidence="1">
    <location>
        <begin position="340"/>
        <end position="352"/>
    </location>
</feature>
<reference evidence="2" key="1">
    <citation type="submission" date="2023-08" db="EMBL/GenBank/DDBJ databases">
        <title>Black Yeasts Isolated from many extreme environments.</title>
        <authorList>
            <person name="Coleine C."/>
            <person name="Stajich J.E."/>
            <person name="Selbmann L."/>
        </authorList>
    </citation>
    <scope>NUCLEOTIDE SEQUENCE</scope>
    <source>
        <strain evidence="2">CCFEE 5810</strain>
    </source>
</reference>
<comment type="caution">
    <text evidence="2">The sequence shown here is derived from an EMBL/GenBank/DDBJ whole genome shotgun (WGS) entry which is preliminary data.</text>
</comment>
<feature type="region of interest" description="Disordered" evidence="1">
    <location>
        <begin position="170"/>
        <end position="207"/>
    </location>
</feature>
<dbReference type="Proteomes" id="UP001310594">
    <property type="component" value="Unassembled WGS sequence"/>
</dbReference>
<evidence type="ECO:0000256" key="1">
    <source>
        <dbReference type="SAM" id="MobiDB-lite"/>
    </source>
</evidence>
<feature type="region of interest" description="Disordered" evidence="1">
    <location>
        <begin position="328"/>
        <end position="506"/>
    </location>
</feature>
<sequence length="569" mass="61207">MRDILCAGEALAFEFALSFPTPPPTSSDSTTAEPPSKRQKTKTPLDLGVAELGIDAVKSEANDIESARPLGPFVSAGHDKSLGNGSRQTAFAATDNVSDVSTAKRTTRGKRKLPISVEPQDSTKHTEDDSFIAHVKPKRTRAVKKRAEPLPVQEAVHAMEPAAEVELAPVKAAKAKPRKKAAAPRTARVKKAQAKKGTNVEPPSIQDDNVVQQGLDDAPITAVNTSLATGTQAGVEMPGEVIPPASKVRSRKKAVPRASVKSSTTALVKPRKTAARAVARSEKEELEAAPPVIEELASARPEIRAEVLQRVDVRALFRKKPAFSYAEDLDDSELDSLPRTKSKKRAPARKSAKSAPKADVSKKRKRAVSSDELSEEMLAEAPADAVEQSAAVEKSAKSALPKAIASKKRKPVASSKELSGATQKAAVVKVSQDSPAVDDSFQYAHKTSGRTAKRRPLEKTHANIVRPPSVSPNKLLPVPAGQDTEKPRRQSKPATKENRENNDHEMNWLLAPSAADRLPVEWTKSTTTTVPRKRRKLADVVDLDLDDLVANVDSFRAKTAVGAGLHKKR</sequence>